<evidence type="ECO:0000313" key="3">
    <source>
        <dbReference type="Proteomes" id="UP001183388"/>
    </source>
</evidence>
<keyword evidence="3" id="KW-1185">Reference proteome</keyword>
<dbReference type="EMBL" id="JAVREN010000016">
    <property type="protein sequence ID" value="MDT0307885.1"/>
    <property type="molecule type" value="Genomic_DNA"/>
</dbReference>
<name>A0ABU2L8I6_9ACTN</name>
<dbReference type="RefSeq" id="WP_311630839.1">
    <property type="nucleotide sequence ID" value="NZ_JAVREN010000016.1"/>
</dbReference>
<accession>A0ABU2L8I6</accession>
<dbReference type="Proteomes" id="UP001183388">
    <property type="component" value="Unassembled WGS sequence"/>
</dbReference>
<feature type="transmembrane region" description="Helical" evidence="1">
    <location>
        <begin position="86"/>
        <end position="105"/>
    </location>
</feature>
<sequence>MALLAAIAAALTLLAAAAMTGVFFSFSVAVMPGLDAAGPVESVRAMQGINDKILNPLFLTTFVGVPLAAAATGVLLLVLGHRAAGLAFLAAAAAYALGAFLPTAAVNVPLNDTLAALGGVDDPARAAEAWAAYAPRWTRWNSLRAAFSAVTLLLAALGAWLWGRSAAN</sequence>
<keyword evidence="1" id="KW-1133">Transmembrane helix</keyword>
<evidence type="ECO:0000256" key="1">
    <source>
        <dbReference type="SAM" id="Phobius"/>
    </source>
</evidence>
<feature type="transmembrane region" description="Helical" evidence="1">
    <location>
        <begin position="56"/>
        <end position="79"/>
    </location>
</feature>
<gene>
    <name evidence="2" type="ORF">RM780_13060</name>
</gene>
<dbReference type="Pfam" id="PF08592">
    <property type="entry name" value="Anthrone_oxy"/>
    <property type="match status" value="1"/>
</dbReference>
<protein>
    <submittedName>
        <fullName evidence="2">Anthrone oxygenase family protein</fullName>
    </submittedName>
</protein>
<evidence type="ECO:0000313" key="2">
    <source>
        <dbReference type="EMBL" id="MDT0307885.1"/>
    </source>
</evidence>
<dbReference type="InterPro" id="IPR013901">
    <property type="entry name" value="Anthrone_oxy"/>
</dbReference>
<reference evidence="3" key="1">
    <citation type="submission" date="2023-07" db="EMBL/GenBank/DDBJ databases">
        <title>30 novel species of actinomycetes from the DSMZ collection.</title>
        <authorList>
            <person name="Nouioui I."/>
        </authorList>
    </citation>
    <scope>NUCLEOTIDE SEQUENCE [LARGE SCALE GENOMIC DNA]</scope>
    <source>
        <strain evidence="3">DSM 44917</strain>
    </source>
</reference>
<keyword evidence="1" id="KW-0812">Transmembrane</keyword>
<comment type="caution">
    <text evidence="2">The sequence shown here is derived from an EMBL/GenBank/DDBJ whole genome shotgun (WGS) entry which is preliminary data.</text>
</comment>
<keyword evidence="1" id="KW-0472">Membrane</keyword>
<feature type="transmembrane region" description="Helical" evidence="1">
    <location>
        <begin position="145"/>
        <end position="163"/>
    </location>
</feature>
<proteinExistence type="predicted"/>
<organism evidence="2 3">
    <name type="scientific">Streptomyces boetiae</name>
    <dbReference type="NCBI Taxonomy" id="3075541"/>
    <lineage>
        <taxon>Bacteria</taxon>
        <taxon>Bacillati</taxon>
        <taxon>Actinomycetota</taxon>
        <taxon>Actinomycetes</taxon>
        <taxon>Kitasatosporales</taxon>
        <taxon>Streptomycetaceae</taxon>
        <taxon>Streptomyces</taxon>
    </lineage>
</organism>